<keyword evidence="9" id="KW-0206">Cytoskeleton</keyword>
<dbReference type="GO" id="GO:0005524">
    <property type="term" value="F:ATP binding"/>
    <property type="evidence" value="ECO:0007669"/>
    <property type="project" value="UniProtKB-KW"/>
</dbReference>
<feature type="region of interest" description="Disordered" evidence="11">
    <location>
        <begin position="2018"/>
        <end position="2037"/>
    </location>
</feature>
<feature type="coiled-coil region" evidence="10">
    <location>
        <begin position="1479"/>
        <end position="1545"/>
    </location>
</feature>
<feature type="compositionally biased region" description="Polar residues" evidence="11">
    <location>
        <begin position="283"/>
        <end position="309"/>
    </location>
</feature>
<feature type="compositionally biased region" description="Basic and acidic residues" evidence="11">
    <location>
        <begin position="561"/>
        <end position="579"/>
    </location>
</feature>
<dbReference type="InterPro" id="IPR044986">
    <property type="entry name" value="KIF15/KIN-12"/>
</dbReference>
<dbReference type="GeneID" id="25902595"/>
<feature type="compositionally biased region" description="Polar residues" evidence="11">
    <location>
        <begin position="1381"/>
        <end position="1392"/>
    </location>
</feature>
<feature type="compositionally biased region" description="Polar residues" evidence="11">
    <location>
        <begin position="1231"/>
        <end position="1250"/>
    </location>
</feature>
<proteinExistence type="inferred from homology"/>
<feature type="region of interest" description="Disordered" evidence="11">
    <location>
        <begin position="1015"/>
        <end position="1041"/>
    </location>
</feature>
<organism evidence="13 14">
    <name type="scientific">Sphaeroforma arctica JP610</name>
    <dbReference type="NCBI Taxonomy" id="667725"/>
    <lineage>
        <taxon>Eukaryota</taxon>
        <taxon>Ichthyosporea</taxon>
        <taxon>Ichthyophonida</taxon>
        <taxon>Sphaeroforma</taxon>
    </lineage>
</organism>
<feature type="compositionally biased region" description="Polar residues" evidence="11">
    <location>
        <begin position="952"/>
        <end position="974"/>
    </location>
</feature>
<dbReference type="EMBL" id="KQ241686">
    <property type="protein sequence ID" value="KNC85752.1"/>
    <property type="molecule type" value="Genomic_DNA"/>
</dbReference>
<keyword evidence="6" id="KW-0067">ATP-binding</keyword>
<evidence type="ECO:0000256" key="5">
    <source>
        <dbReference type="ARBA" id="ARBA00022741"/>
    </source>
</evidence>
<evidence type="ECO:0000256" key="2">
    <source>
        <dbReference type="ARBA" id="ARBA00009423"/>
    </source>
</evidence>
<keyword evidence="14" id="KW-1185">Reference proteome</keyword>
<keyword evidence="8" id="KW-0505">Motor protein</keyword>
<dbReference type="Pfam" id="PF05010">
    <property type="entry name" value="TACC_C"/>
    <property type="match status" value="1"/>
</dbReference>
<evidence type="ECO:0000256" key="9">
    <source>
        <dbReference type="ARBA" id="ARBA00023212"/>
    </source>
</evidence>
<feature type="region of interest" description="Disordered" evidence="11">
    <location>
        <begin position="1226"/>
        <end position="1262"/>
    </location>
</feature>
<feature type="region of interest" description="Disordered" evidence="11">
    <location>
        <begin position="1061"/>
        <end position="1107"/>
    </location>
</feature>
<evidence type="ECO:0000259" key="12">
    <source>
        <dbReference type="Pfam" id="PF05010"/>
    </source>
</evidence>
<evidence type="ECO:0000256" key="1">
    <source>
        <dbReference type="ARBA" id="ARBA00004245"/>
    </source>
</evidence>
<comment type="similarity">
    <text evidence="2">Belongs to the TACC family.</text>
</comment>
<dbReference type="RefSeq" id="XP_014159654.1">
    <property type="nucleotide sequence ID" value="XM_014304179.1"/>
</dbReference>
<keyword evidence="3" id="KW-0963">Cytoplasm</keyword>
<feature type="region of interest" description="Disordered" evidence="11">
    <location>
        <begin position="327"/>
        <end position="346"/>
    </location>
</feature>
<evidence type="ECO:0000256" key="4">
    <source>
        <dbReference type="ARBA" id="ARBA00022701"/>
    </source>
</evidence>
<sequence length="2180" mass="234687">MEAVDIGKENERPEIELGAGPFKVPDPVKPKESLHKCEVKEQINNPEMLARATSLYARTKIVQGSPNSKFNALSDIKIPPSVTVRRRFWEQTPHKKIAGVSMKRSGVSNQSSAKTEQVRASSVSASSETQQGDAESSAVNAGENAPVSLAVQAQMRNTSDAGTLEANNHAMETAETSIEPYVMSEKVSDSAVDANASVPIDTSDDTRIGFAMTDTKGNETFSEMVPSEALSGGGNSVKHNEAIRSAQSPQADATPVMHNNSSIEASETKACAEGNAEFHTKRSSGSVSTVEQAAESGTNTASHAVNDDTSTNLAKVASESRILAQSLANTTSQRSDEIVHDATGGHSAEEGVLTDVLVTGISVASVDIPLATETDHDDTAHDRVVHKKGATGPTIEAKQEGDVTASSHSIRAQVSTLTETDRIVSVTEEEEAIESEGRKKIVGCSQDDRVEDDSDSQAKTETTTQVVLATETVKYQEHLTTSFVDTASATTNLRTSTDVLSGLQACVPADTTEGDAHMQIDSESANSPISEVTLRSLSKASVQSSDVAEPHPSFSETQGVDTHEGRSVEKCSTQDEPDMKATTSGVVENIPIESTTSVGQSADADIVMVGTDIAATEVTERVQNATLEVDTIMTDVDELQNISQGKTEIVSPSVGETVKSAVSPCVTAMETESPPTSSQSESGCVSQLAVGSSVSVNSKYVSRCVSHGIAETEVPAISPPELDFTSQFVTGTTVLAINRVDTVAGPIAECEEAPSGDNRADVTTSAPKTDISAQCTVSADLDGTNNDTSIEMDVQTDNIGGNEVDAMSAVESVEIGHKHVANGSVEENASSPIAHINHSSDPADESEEPSDESSVLDQGKPDVAISAINADSGDTHIREIGTKTSPDIAVDMSESITAETAESLSGLNHTVQLIADKKESVRTGSPKNVFGQELSAGVKVMVAEESNVTVETVNQGDTAPPANSENVKATTESYTDPEEGTYPAKELESTSADHELAGLRSHATDSKTDILVEAATVNSDRHDSSVGKATGNKGEQTHTEQQVLREGEAAKLEDVVVEDTCTAPSNSRKGIDNDDNTDQPSIETHETASPLSSEPERSETADLLSVSSVGTDGDVIAITEVTTTSPETGATASQSIVAEVSVLMRDENKANPTQDTEQPVLLELLPNNDGMDGTRARNTTESVGTLCEADLMLLPGDVAAGGSCSGDEVSSQKPCAAEEAKIASDIDLNGEASTSQTIPNKSQEATSSVQLADGTPASETESMGLLTESKTLCSEQNTSIVDKAPDSRTCSGSIQTLNTSVCAQDKPTLRATPPAIVAQVLPTLSLSSKRGVPQDFVIGMNVKLARHDTEIGTEPCKDSDSRSGIPMEASLIDVPSALTRMESTSTSNTTAGAESPDAAPSTAKRKLEQPSDDLVLPENDLVEDSVTKADHIELLSSERIDTPQSSRESKRACFDKEASTPSPTNVIGENKTMWLTAEIQIFKEHNARLQEKLETANSTAKTMEETHARTLGNTLKELSQLSEHNAKLKVEAADLKSTAAVAEEKRAGLVEDRCRLERECVSVKTEAELLRVANMKLSAEMTAQAEANGKVGTENEKLKAEYEVMSTELEALKFKYSQSLENDAGNLKQIEIFKDESGRLRSECEALKSDLDALQTVKISLQKNIEEVQLKHATLQTELAASVEKSSALERTRDALVIEVDAMRSATQKVPELEKKVETLRLENKQVTVLHDTVAALKAEVTEKEKDKECLKQAKDALASEMNVMREDLKELPGLKEGTSKLNTEIEQMRATNQQMTAEAERHLEDVENIKKERDAFEREIETMRQNLVEFQTLNEEVCTLKQENETIAALQKAGDASKEVVDSLQKESERLTNERDVLASDKNTLVEEMKALRDRVAEHGDAKQEALKLQEEATKLTTELSKVSAANMELNDRLRKMGDCVQDNLRLAVEIKALKSRQEDMDRIQEMNSALTKEAAELREGATRMKKLSEDNTLMADEVLRLRGRVSELEVLSAESKQALEDSLKSKSQDERQTKSTLARVESELVNAQRDLSTLEDSFGQLNERYRKMKEINANLYKNENLLKQATQENLNIINAKEERYNLLKKHAQAKIAEGNTQIDQLEGLHAREKATWAAKQKITEMNLATLEKKIATQEEEYDSLKKLYIMTQNLVVQLQQSQ</sequence>
<feature type="coiled-coil region" evidence="10">
    <location>
        <begin position="1955"/>
        <end position="1982"/>
    </location>
</feature>
<protein>
    <recommendedName>
        <fullName evidence="12">Transforming acidic coiled-coil-containing protein C-terminal domain-containing protein</fullName>
    </recommendedName>
</protein>
<dbReference type="PANTHER" id="PTHR37739:SF16">
    <property type="entry name" value="KINESIN-LIKE PROTEIN"/>
    <property type="match status" value="1"/>
</dbReference>
<feature type="compositionally biased region" description="Acidic residues" evidence="11">
    <location>
        <begin position="842"/>
        <end position="851"/>
    </location>
</feature>
<feature type="region of interest" description="Disordered" evidence="11">
    <location>
        <begin position="101"/>
        <end position="143"/>
    </location>
</feature>
<dbReference type="Proteomes" id="UP000054560">
    <property type="component" value="Unassembled WGS sequence"/>
</dbReference>
<evidence type="ECO:0000256" key="11">
    <source>
        <dbReference type="SAM" id="MobiDB-lite"/>
    </source>
</evidence>
<feature type="region of interest" description="Disordered" evidence="11">
    <location>
        <begin position="277"/>
        <end position="309"/>
    </location>
</feature>
<feature type="coiled-coil region" evidence="10">
    <location>
        <begin position="1644"/>
        <end position="1678"/>
    </location>
</feature>
<dbReference type="GO" id="GO:0005874">
    <property type="term" value="C:microtubule"/>
    <property type="evidence" value="ECO:0007669"/>
    <property type="project" value="UniProtKB-KW"/>
</dbReference>
<keyword evidence="4" id="KW-0493">Microtubule</keyword>
<evidence type="ECO:0000256" key="8">
    <source>
        <dbReference type="ARBA" id="ARBA00023175"/>
    </source>
</evidence>
<accession>A0A0L0G9P4</accession>
<keyword evidence="5" id="KW-0547">Nucleotide-binding</keyword>
<feature type="compositionally biased region" description="Basic and acidic residues" evidence="11">
    <location>
        <begin position="1425"/>
        <end position="1458"/>
    </location>
</feature>
<evidence type="ECO:0000256" key="10">
    <source>
        <dbReference type="SAM" id="Coils"/>
    </source>
</evidence>
<dbReference type="InterPro" id="IPR007707">
    <property type="entry name" value="TACC_C"/>
</dbReference>
<feature type="region of interest" description="Disordered" evidence="11">
    <location>
        <begin position="952"/>
        <end position="990"/>
    </location>
</feature>
<name>A0A0L0G9P4_9EUKA</name>
<gene>
    <name evidence="13" type="ORF">SARC_02091</name>
</gene>
<feature type="compositionally biased region" description="Polar residues" evidence="11">
    <location>
        <begin position="1078"/>
        <end position="1092"/>
    </location>
</feature>
<dbReference type="PANTHER" id="PTHR37739">
    <property type="entry name" value="KINESIN-LIKE PROTEIN KIN-12D"/>
    <property type="match status" value="1"/>
</dbReference>
<feature type="coiled-coil region" evidence="10">
    <location>
        <begin position="1703"/>
        <end position="1920"/>
    </location>
</feature>
<feature type="domain" description="Transforming acidic coiled-coil-containing protein C-terminal" evidence="12">
    <location>
        <begin position="1991"/>
        <end position="2165"/>
    </location>
</feature>
<feature type="compositionally biased region" description="Basic and acidic residues" evidence="11">
    <location>
        <begin position="1"/>
        <end position="15"/>
    </location>
</feature>
<feature type="region of interest" description="Disordered" evidence="11">
    <location>
        <begin position="1"/>
        <end position="30"/>
    </location>
</feature>
<evidence type="ECO:0000256" key="7">
    <source>
        <dbReference type="ARBA" id="ARBA00023054"/>
    </source>
</evidence>
<dbReference type="STRING" id="667725.A0A0L0G9P4"/>
<dbReference type="OrthoDB" id="5980796at2759"/>
<feature type="region of interest" description="Disordered" evidence="11">
    <location>
        <begin position="1381"/>
        <end position="1467"/>
    </location>
</feature>
<dbReference type="eggNOG" id="ENOG502SCVY">
    <property type="taxonomic scope" value="Eukaryota"/>
</dbReference>
<evidence type="ECO:0000313" key="14">
    <source>
        <dbReference type="Proteomes" id="UP000054560"/>
    </source>
</evidence>
<feature type="region of interest" description="Disordered" evidence="11">
    <location>
        <begin position="834"/>
        <end position="859"/>
    </location>
</feature>
<evidence type="ECO:0000256" key="6">
    <source>
        <dbReference type="ARBA" id="ARBA00022840"/>
    </source>
</evidence>
<evidence type="ECO:0000313" key="13">
    <source>
        <dbReference type="EMBL" id="KNC85752.1"/>
    </source>
</evidence>
<reference evidence="13 14" key="1">
    <citation type="submission" date="2011-02" db="EMBL/GenBank/DDBJ databases">
        <title>The Genome Sequence of Sphaeroforma arctica JP610.</title>
        <authorList>
            <consortium name="The Broad Institute Genome Sequencing Platform"/>
            <person name="Russ C."/>
            <person name="Cuomo C."/>
            <person name="Young S.K."/>
            <person name="Zeng Q."/>
            <person name="Gargeya S."/>
            <person name="Alvarado L."/>
            <person name="Berlin A."/>
            <person name="Chapman S.B."/>
            <person name="Chen Z."/>
            <person name="Freedman E."/>
            <person name="Gellesch M."/>
            <person name="Goldberg J."/>
            <person name="Griggs A."/>
            <person name="Gujja S."/>
            <person name="Heilman E."/>
            <person name="Heiman D."/>
            <person name="Howarth C."/>
            <person name="Mehta T."/>
            <person name="Neiman D."/>
            <person name="Pearson M."/>
            <person name="Roberts A."/>
            <person name="Saif S."/>
            <person name="Shea T."/>
            <person name="Shenoy N."/>
            <person name="Sisk P."/>
            <person name="Stolte C."/>
            <person name="Sykes S."/>
            <person name="White J."/>
            <person name="Yandava C."/>
            <person name="Burger G."/>
            <person name="Gray M.W."/>
            <person name="Holland P.W.H."/>
            <person name="King N."/>
            <person name="Lang F.B.F."/>
            <person name="Roger A.J."/>
            <person name="Ruiz-Trillo I."/>
            <person name="Haas B."/>
            <person name="Nusbaum C."/>
            <person name="Birren B."/>
        </authorList>
    </citation>
    <scope>NUCLEOTIDE SEQUENCE [LARGE SCALE GENOMIC DNA]</scope>
    <source>
        <strain evidence="13 14">JP610</strain>
    </source>
</reference>
<feature type="compositionally biased region" description="Polar residues" evidence="11">
    <location>
        <begin position="106"/>
        <end position="139"/>
    </location>
</feature>
<keyword evidence="7 10" id="KW-0175">Coiled coil</keyword>
<feature type="region of interest" description="Disordered" evidence="11">
    <location>
        <begin position="540"/>
        <end position="582"/>
    </location>
</feature>
<feature type="compositionally biased region" description="Basic and acidic residues" evidence="11">
    <location>
        <begin position="2019"/>
        <end position="2035"/>
    </location>
</feature>
<comment type="subcellular location">
    <subcellularLocation>
        <location evidence="1">Cytoplasm</location>
        <location evidence="1">Cytoskeleton</location>
    </subcellularLocation>
</comment>
<evidence type="ECO:0000256" key="3">
    <source>
        <dbReference type="ARBA" id="ARBA00022490"/>
    </source>
</evidence>